<comment type="similarity">
    <text evidence="2">Belongs to the multi antimicrobial extrusion (MATE) (TC 2.A.66.1) family.</text>
</comment>
<comment type="caution">
    <text evidence="7">The sequence shown here is derived from an EMBL/GenBank/DDBJ whole genome shotgun (WGS) entry which is preliminary data.</text>
</comment>
<comment type="subcellular location">
    <subcellularLocation>
        <location evidence="1">Membrane</location>
        <topology evidence="1">Multi-pass membrane protein</topology>
    </subcellularLocation>
</comment>
<accession>W7U9X4</accession>
<feature type="transmembrane region" description="Helical" evidence="6">
    <location>
        <begin position="65"/>
        <end position="86"/>
    </location>
</feature>
<dbReference type="PANTHER" id="PTHR42893:SF46">
    <property type="entry name" value="PROTEIN DETOXIFICATION 44, CHLOROPLASTIC"/>
    <property type="match status" value="1"/>
</dbReference>
<evidence type="ECO:0000256" key="5">
    <source>
        <dbReference type="ARBA" id="ARBA00023136"/>
    </source>
</evidence>
<reference evidence="7 8" key="1">
    <citation type="journal article" date="2014" name="Mol. Plant">
        <title>Chromosome Scale Genome Assembly and Transcriptome Profiling of Nannochloropsis gaditana in Nitrogen Depletion.</title>
        <authorList>
            <person name="Corteggiani Carpinelli E."/>
            <person name="Telatin A."/>
            <person name="Vitulo N."/>
            <person name="Forcato C."/>
            <person name="D'Angelo M."/>
            <person name="Schiavon R."/>
            <person name="Vezzi A."/>
            <person name="Giacometti G.M."/>
            <person name="Morosinotto T."/>
            <person name="Valle G."/>
        </authorList>
    </citation>
    <scope>NUCLEOTIDE SEQUENCE [LARGE SCALE GENOMIC DNA]</scope>
    <source>
        <strain evidence="7 8">B-31</strain>
    </source>
</reference>
<dbReference type="AlphaFoldDB" id="W7U9X4"/>
<feature type="transmembrane region" description="Helical" evidence="6">
    <location>
        <begin position="617"/>
        <end position="637"/>
    </location>
</feature>
<keyword evidence="5 6" id="KW-0472">Membrane</keyword>
<dbReference type="NCBIfam" id="TIGR00797">
    <property type="entry name" value="matE"/>
    <property type="match status" value="1"/>
</dbReference>
<dbReference type="PANTHER" id="PTHR42893">
    <property type="entry name" value="PROTEIN DETOXIFICATION 44, CHLOROPLASTIC-RELATED"/>
    <property type="match status" value="1"/>
</dbReference>
<evidence type="ECO:0000256" key="2">
    <source>
        <dbReference type="ARBA" id="ARBA00010199"/>
    </source>
</evidence>
<dbReference type="GO" id="GO:0016020">
    <property type="term" value="C:membrane"/>
    <property type="evidence" value="ECO:0007669"/>
    <property type="project" value="UniProtKB-SubCell"/>
</dbReference>
<dbReference type="OrthoDB" id="2126698at2759"/>
<organism evidence="7 8">
    <name type="scientific">Nannochloropsis gaditana</name>
    <dbReference type="NCBI Taxonomy" id="72520"/>
    <lineage>
        <taxon>Eukaryota</taxon>
        <taxon>Sar</taxon>
        <taxon>Stramenopiles</taxon>
        <taxon>Ochrophyta</taxon>
        <taxon>Eustigmatophyceae</taxon>
        <taxon>Eustigmatales</taxon>
        <taxon>Monodopsidaceae</taxon>
        <taxon>Nannochloropsis</taxon>
    </lineage>
</organism>
<feature type="transmembrane region" description="Helical" evidence="6">
    <location>
        <begin position="334"/>
        <end position="354"/>
    </location>
</feature>
<feature type="transmembrane region" description="Helical" evidence="6">
    <location>
        <begin position="389"/>
        <end position="409"/>
    </location>
</feature>
<proteinExistence type="inferred from homology"/>
<feature type="transmembrane region" description="Helical" evidence="6">
    <location>
        <begin position="366"/>
        <end position="383"/>
    </location>
</feature>
<dbReference type="Proteomes" id="UP000019335">
    <property type="component" value="Chromosome 2"/>
</dbReference>
<feature type="transmembrane region" description="Helical" evidence="6">
    <location>
        <begin position="289"/>
        <end position="309"/>
    </location>
</feature>
<dbReference type="GO" id="GO:0015297">
    <property type="term" value="F:antiporter activity"/>
    <property type="evidence" value="ECO:0007669"/>
    <property type="project" value="InterPro"/>
</dbReference>
<dbReference type="EMBL" id="AZIL01000126">
    <property type="protein sequence ID" value="EWM29576.1"/>
    <property type="molecule type" value="Genomic_DNA"/>
</dbReference>
<protein>
    <submittedName>
        <fullName evidence="7">Mate efflux family protein</fullName>
    </submittedName>
</protein>
<evidence type="ECO:0000256" key="1">
    <source>
        <dbReference type="ARBA" id="ARBA00004141"/>
    </source>
</evidence>
<keyword evidence="8" id="KW-1185">Reference proteome</keyword>
<keyword evidence="4 6" id="KW-1133">Transmembrane helix</keyword>
<evidence type="ECO:0000256" key="6">
    <source>
        <dbReference type="SAM" id="Phobius"/>
    </source>
</evidence>
<dbReference type="Pfam" id="PF01554">
    <property type="entry name" value="MatE"/>
    <property type="match status" value="2"/>
</dbReference>
<feature type="transmembrane region" description="Helical" evidence="6">
    <location>
        <begin position="525"/>
        <end position="551"/>
    </location>
</feature>
<feature type="transmembrane region" description="Helical" evidence="6">
    <location>
        <begin position="253"/>
        <end position="277"/>
    </location>
</feature>
<evidence type="ECO:0000256" key="4">
    <source>
        <dbReference type="ARBA" id="ARBA00022989"/>
    </source>
</evidence>
<evidence type="ECO:0000256" key="3">
    <source>
        <dbReference type="ARBA" id="ARBA00022692"/>
    </source>
</evidence>
<gene>
    <name evidence="7" type="ORF">Naga_100006g98</name>
</gene>
<evidence type="ECO:0000313" key="7">
    <source>
        <dbReference type="EMBL" id="EWM29576.1"/>
    </source>
</evidence>
<dbReference type="InterPro" id="IPR044644">
    <property type="entry name" value="DinF-like"/>
</dbReference>
<sequence length="676" mass="72033">MGSTLGTGSLANFDFLAALEFSAIHELSSSSLALVTTRLCRAGRGLCRRMNLHINRRSYADTRMYRLHILLQLTLLVVVTAAFTSLSGGSLSTCRRGPSTGCSTPRTLDVERGGIRRVGVTSGRISGHSLALQRKYLCSTMPLTPLSASSGGTSEPSHNMHQAPSAVTPVPAAVHAAHSHIGEEGGHQGGILRSLKENWARLTRVQEYDGQIWELALPTLGAVLIDPCLSLVDTMFVGKLGHVALASMGPCTALYNMIFATASCMFSVSTAVLIARYKALGDGQATGRTLFTAITSSVALGIFFTVLMASRPSQALRLMGASSPEMIRLGAPYLLWRATALPANMFLLVAGGAFRGIGNARENFTNGLVVGLVNLVLDPVLMFSCNLGVAGAAMATAIAQWIGALSYIFKMTRRKEAFGLNLGWKIIPGMADVQEFLTAGTAMLFRSLCNVGAWTLMASIATRMGVVEIAAHQLILSMWLVIAFVQDAVGAAGQVLVSQQLGNPGSSRHAIRRGKARARAIAKRVISFSAIIGVALSLIGQIVLPSLIPLFCSSPEVIALTSSVLPIVLLGFPVCCVVWTWDSVYYGASDFKYNAKVIAVSSSIAVSLTLASLHYEWGLLGLWSSMVFVYFGLRVVAHYRRFNSEHGPFGKSTLSLNERDDGAGQTLMSDAVPQIS</sequence>
<name>W7U9X4_9STRA</name>
<feature type="transmembrane region" description="Helical" evidence="6">
    <location>
        <begin position="557"/>
        <end position="581"/>
    </location>
</feature>
<feature type="transmembrane region" description="Helical" evidence="6">
    <location>
        <begin position="593"/>
        <end position="611"/>
    </location>
</feature>
<evidence type="ECO:0000313" key="8">
    <source>
        <dbReference type="Proteomes" id="UP000019335"/>
    </source>
</evidence>
<dbReference type="GO" id="GO:0042910">
    <property type="term" value="F:xenobiotic transmembrane transporter activity"/>
    <property type="evidence" value="ECO:0007669"/>
    <property type="project" value="InterPro"/>
</dbReference>
<dbReference type="InterPro" id="IPR002528">
    <property type="entry name" value="MATE_fam"/>
</dbReference>
<keyword evidence="3 6" id="KW-0812">Transmembrane</keyword>